<gene>
    <name evidence="1" type="ORF">Pse7429DRAFT_3376</name>
</gene>
<dbReference type="EMBL" id="ALWB01000176">
    <property type="protein sequence ID" value="ELS31390.1"/>
    <property type="molecule type" value="Genomic_DNA"/>
</dbReference>
<protein>
    <submittedName>
        <fullName evidence="1">Uncharacterized protein</fullName>
    </submittedName>
</protein>
<keyword evidence="2" id="KW-1185">Reference proteome</keyword>
<evidence type="ECO:0000313" key="1">
    <source>
        <dbReference type="EMBL" id="ELS31390.1"/>
    </source>
</evidence>
<accession>L8MY57</accession>
<name>L8MY57_9CYAN</name>
<sequence length="52" mass="6052">MVTEKNQVFKSNDGYQDGHQLRCSGLEDGARLIQLFLGNYFDLRSLSYDNFF</sequence>
<comment type="caution">
    <text evidence="1">The sequence shown here is derived from an EMBL/GenBank/DDBJ whole genome shotgun (WGS) entry which is preliminary data.</text>
</comment>
<dbReference type="AlphaFoldDB" id="L8MY57"/>
<dbReference type="Proteomes" id="UP000011201">
    <property type="component" value="Unassembled WGS sequence"/>
</dbReference>
<organism evidence="1 2">
    <name type="scientific">Pseudanabaena biceps PCC 7429</name>
    <dbReference type="NCBI Taxonomy" id="927668"/>
    <lineage>
        <taxon>Bacteria</taxon>
        <taxon>Bacillati</taxon>
        <taxon>Cyanobacteriota</taxon>
        <taxon>Cyanophyceae</taxon>
        <taxon>Pseudanabaenales</taxon>
        <taxon>Pseudanabaenaceae</taxon>
        <taxon>Pseudanabaena</taxon>
    </lineage>
</organism>
<proteinExistence type="predicted"/>
<reference evidence="1 2" key="1">
    <citation type="journal article" date="2013" name="Proc. Natl. Acad. Sci. U.S.A.">
        <title>Improving the coverage of the cyanobacterial phylum using diversity-driven genome sequencing.</title>
        <authorList>
            <person name="Shih P.M."/>
            <person name="Wu D."/>
            <person name="Latifi A."/>
            <person name="Axen S.D."/>
            <person name="Fewer D.P."/>
            <person name="Talla E."/>
            <person name="Calteau A."/>
            <person name="Cai F."/>
            <person name="Tandeau de Marsac N."/>
            <person name="Rippka R."/>
            <person name="Herdman M."/>
            <person name="Sivonen K."/>
            <person name="Coursin T."/>
            <person name="Laurent T."/>
            <person name="Goodwin L."/>
            <person name="Nolan M."/>
            <person name="Davenport K.W."/>
            <person name="Han C.S."/>
            <person name="Rubin E.M."/>
            <person name="Eisen J.A."/>
            <person name="Woyke T."/>
            <person name="Gugger M."/>
            <person name="Kerfeld C.A."/>
        </authorList>
    </citation>
    <scope>NUCLEOTIDE SEQUENCE [LARGE SCALE GENOMIC DNA]</scope>
    <source>
        <strain evidence="1 2">PCC 7429</strain>
    </source>
</reference>
<evidence type="ECO:0000313" key="2">
    <source>
        <dbReference type="Proteomes" id="UP000011201"/>
    </source>
</evidence>